<evidence type="ECO:0000313" key="1">
    <source>
        <dbReference type="EMBL" id="PHQ25704.1"/>
    </source>
</evidence>
<dbReference type="AlphaFoldDB" id="A0A2G1VG61"/>
<name>A0A2G1VG61_9GAMM</name>
<organism evidence="1 2">
    <name type="scientific">Marinobacter guineae</name>
    <dbReference type="NCBI Taxonomy" id="432303"/>
    <lineage>
        <taxon>Bacteria</taxon>
        <taxon>Pseudomonadati</taxon>
        <taxon>Pseudomonadota</taxon>
        <taxon>Gammaproteobacteria</taxon>
        <taxon>Pseudomonadales</taxon>
        <taxon>Marinobacteraceae</taxon>
        <taxon>Marinobacter</taxon>
    </lineage>
</organism>
<sequence>MKEVIIKVHHGLETLFKDLLFQKNPIFILDDKTTMKEILSYYQGFFDGKNSYLFDEAKTISPTETIQRLVSLKIINGLKKKDLNQLTSSFDVLNSVRNQLQHFAIKANPDSLVRVMGNLIPRSVSVLKACYASANNLPRQLRANVVPHSPLPGMEGLFGHSRNIDVDLNGIYEKATEVLSDLEHRYDALLNEAIQRFKSSTVKQLPLSIKVRDHGHCGAPPYMPEITLQGWLNENFTPHRNSSENRFPFEKEPVLAIYEATTNIDQPEILEDAHDQHGYTKCRTKIRITAKVSVLSAEGFFNIPEYEDYVPFIKMPEVSLLLEIECESEGLFNEHHFDISRVSSLNGKLTIDMSSMVFGDTDQIPSISATQEFQLNSNNTSLRLHSFVESNRKLRDNYSLEIGIEENEDLVFS</sequence>
<keyword evidence="2" id="KW-1185">Reference proteome</keyword>
<accession>A0A2G1VG61</accession>
<dbReference type="EMBL" id="NTFI01000002">
    <property type="protein sequence ID" value="PHQ25704.1"/>
    <property type="molecule type" value="Genomic_DNA"/>
</dbReference>
<protein>
    <submittedName>
        <fullName evidence="1">Uncharacterized protein</fullName>
    </submittedName>
</protein>
<dbReference type="Proteomes" id="UP000229044">
    <property type="component" value="Unassembled WGS sequence"/>
</dbReference>
<evidence type="ECO:0000313" key="2">
    <source>
        <dbReference type="Proteomes" id="UP000229044"/>
    </source>
</evidence>
<comment type="caution">
    <text evidence="1">The sequence shown here is derived from an EMBL/GenBank/DDBJ whole genome shotgun (WGS) entry which is preliminary data.</text>
</comment>
<gene>
    <name evidence="1" type="ORF">CLH62_08850</name>
</gene>
<proteinExistence type="predicted"/>
<reference evidence="1 2" key="1">
    <citation type="submission" date="2017-09" db="EMBL/GenBank/DDBJ databases">
        <title>The draft genome sequences of Marinobacter guineae M3B.</title>
        <authorList>
            <person name="Cao J."/>
        </authorList>
    </citation>
    <scope>NUCLEOTIDE SEQUENCE [LARGE SCALE GENOMIC DNA]</scope>
    <source>
        <strain evidence="1 2">M3B</strain>
    </source>
</reference>